<evidence type="ECO:0000256" key="3">
    <source>
        <dbReference type="ARBA" id="ARBA00015991"/>
    </source>
</evidence>
<dbReference type="GO" id="GO:0003998">
    <property type="term" value="F:acylphosphatase activity"/>
    <property type="evidence" value="ECO:0007669"/>
    <property type="project" value="UniProtKB-EC"/>
</dbReference>
<evidence type="ECO:0000256" key="2">
    <source>
        <dbReference type="ARBA" id="ARBA00012150"/>
    </source>
</evidence>
<evidence type="ECO:0000256" key="7">
    <source>
        <dbReference type="RuleBase" id="RU004168"/>
    </source>
</evidence>
<feature type="active site" evidence="5">
    <location>
        <position position="24"/>
    </location>
</feature>
<dbReference type="PROSITE" id="PS51160">
    <property type="entry name" value="ACYLPHOSPHATASE_3"/>
    <property type="match status" value="1"/>
</dbReference>
<organism evidence="9 10">
    <name type="scientific">Bellilinea caldifistulae</name>
    <dbReference type="NCBI Taxonomy" id="360411"/>
    <lineage>
        <taxon>Bacteria</taxon>
        <taxon>Bacillati</taxon>
        <taxon>Chloroflexota</taxon>
        <taxon>Anaerolineae</taxon>
        <taxon>Anaerolineales</taxon>
        <taxon>Anaerolineaceae</taxon>
        <taxon>Bellilinea</taxon>
    </lineage>
</organism>
<evidence type="ECO:0000256" key="5">
    <source>
        <dbReference type="PROSITE-ProRule" id="PRU00520"/>
    </source>
</evidence>
<dbReference type="Pfam" id="PF00708">
    <property type="entry name" value="Acylphosphatase"/>
    <property type="match status" value="1"/>
</dbReference>
<dbReference type="PATRIC" id="fig|360411.5.peg.2597"/>
<proteinExistence type="inferred from homology"/>
<feature type="domain" description="Acylphosphatase-like" evidence="8">
    <location>
        <begin position="9"/>
        <end position="96"/>
    </location>
</feature>
<evidence type="ECO:0000313" key="9">
    <source>
        <dbReference type="EMBL" id="KPL73997.1"/>
    </source>
</evidence>
<comment type="catalytic activity">
    <reaction evidence="4 5 6">
        <text>an acyl phosphate + H2O = a carboxylate + phosphate + H(+)</text>
        <dbReference type="Rhea" id="RHEA:14965"/>
        <dbReference type="ChEBI" id="CHEBI:15377"/>
        <dbReference type="ChEBI" id="CHEBI:15378"/>
        <dbReference type="ChEBI" id="CHEBI:29067"/>
        <dbReference type="ChEBI" id="CHEBI:43474"/>
        <dbReference type="ChEBI" id="CHEBI:59918"/>
        <dbReference type="EC" id="3.6.1.7"/>
    </reaction>
</comment>
<gene>
    <name evidence="9" type="ORF">AC812_14475</name>
</gene>
<feature type="active site" evidence="5">
    <location>
        <position position="42"/>
    </location>
</feature>
<comment type="caution">
    <text evidence="9">The sequence shown here is derived from an EMBL/GenBank/DDBJ whole genome shotgun (WGS) entry which is preliminary data.</text>
</comment>
<dbReference type="PROSITE" id="PS00150">
    <property type="entry name" value="ACYLPHOSPHATASE_1"/>
    <property type="match status" value="1"/>
</dbReference>
<protein>
    <recommendedName>
        <fullName evidence="3 5">Acylphosphatase</fullName>
        <ecNumber evidence="2 5">3.6.1.7</ecNumber>
    </recommendedName>
</protein>
<dbReference type="InterPro" id="IPR036046">
    <property type="entry name" value="Acylphosphatase-like_dom_sf"/>
</dbReference>
<dbReference type="Proteomes" id="UP000050514">
    <property type="component" value="Unassembled WGS sequence"/>
</dbReference>
<evidence type="ECO:0000256" key="4">
    <source>
        <dbReference type="ARBA" id="ARBA00047645"/>
    </source>
</evidence>
<dbReference type="PROSITE" id="PS00151">
    <property type="entry name" value="ACYLPHOSPHATASE_2"/>
    <property type="match status" value="1"/>
</dbReference>
<dbReference type="EMBL" id="LGHJ01000019">
    <property type="protein sequence ID" value="KPL73997.1"/>
    <property type="molecule type" value="Genomic_DNA"/>
</dbReference>
<keyword evidence="10" id="KW-1185">Reference proteome</keyword>
<dbReference type="InterPro" id="IPR001792">
    <property type="entry name" value="Acylphosphatase-like_dom"/>
</dbReference>
<dbReference type="STRING" id="360411.AC812_14475"/>
<dbReference type="RefSeq" id="WP_061917960.1">
    <property type="nucleotide sequence ID" value="NZ_DF967971.1"/>
</dbReference>
<reference evidence="9 10" key="1">
    <citation type="submission" date="2015-07" db="EMBL/GenBank/DDBJ databases">
        <title>Draft genome of Bellilinea caldifistulae DSM 17877.</title>
        <authorList>
            <person name="Hemp J."/>
            <person name="Ward L.M."/>
            <person name="Pace L.A."/>
            <person name="Fischer W.W."/>
        </authorList>
    </citation>
    <scope>NUCLEOTIDE SEQUENCE [LARGE SCALE GENOMIC DNA]</scope>
    <source>
        <strain evidence="9 10">GOMI-1</strain>
    </source>
</reference>
<keyword evidence="5 6" id="KW-0378">Hydrolase</keyword>
<dbReference type="PRINTS" id="PR00112">
    <property type="entry name" value="ACYLPHPHTASE"/>
</dbReference>
<dbReference type="PANTHER" id="PTHR47268:SF4">
    <property type="entry name" value="ACYLPHOSPHATASE"/>
    <property type="match status" value="1"/>
</dbReference>
<evidence type="ECO:0000259" key="8">
    <source>
        <dbReference type="PROSITE" id="PS51160"/>
    </source>
</evidence>
<dbReference type="PANTHER" id="PTHR47268">
    <property type="entry name" value="ACYLPHOSPHATASE"/>
    <property type="match status" value="1"/>
</dbReference>
<dbReference type="Gene3D" id="3.30.70.100">
    <property type="match status" value="1"/>
</dbReference>
<name>A0A0P6X2S8_9CHLR</name>
<dbReference type="InterPro" id="IPR020456">
    <property type="entry name" value="Acylphosphatase"/>
</dbReference>
<dbReference type="EC" id="3.6.1.7" evidence="2 5"/>
<accession>A0A0P6X2S8</accession>
<comment type="similarity">
    <text evidence="1 7">Belongs to the acylphosphatase family.</text>
</comment>
<evidence type="ECO:0000256" key="1">
    <source>
        <dbReference type="ARBA" id="ARBA00005614"/>
    </source>
</evidence>
<evidence type="ECO:0000313" key="10">
    <source>
        <dbReference type="Proteomes" id="UP000050514"/>
    </source>
</evidence>
<dbReference type="SUPFAM" id="SSF54975">
    <property type="entry name" value="Acylphosphatase/BLUF domain-like"/>
    <property type="match status" value="1"/>
</dbReference>
<dbReference type="InterPro" id="IPR017968">
    <property type="entry name" value="Acylphosphatase_CS"/>
</dbReference>
<dbReference type="OrthoDB" id="9808093at2"/>
<dbReference type="AlphaFoldDB" id="A0A0P6X2S8"/>
<evidence type="ECO:0000256" key="6">
    <source>
        <dbReference type="RuleBase" id="RU000553"/>
    </source>
</evidence>
<sequence>MLPNDTPSRLHAIVEGRVQGVGFRMFVLETARNLNLTGWVRNRWNGDVEVLAEGPRSALENLLSKLRVGPPAAHVTGVHFEWQQPTGEFKRFDVRATSY</sequence>